<dbReference type="PROSITE" id="PS50144">
    <property type="entry name" value="MATH"/>
    <property type="match status" value="1"/>
</dbReference>
<reference evidence="3" key="1">
    <citation type="submission" date="2014-07" db="EMBL/GenBank/DDBJ databases">
        <authorList>
            <person name="Martin A.A"/>
            <person name="De Silva N."/>
        </authorList>
    </citation>
    <scope>NUCLEOTIDE SEQUENCE</scope>
</reference>
<dbReference type="Pfam" id="PF22486">
    <property type="entry name" value="MATH_2"/>
    <property type="match status" value="1"/>
</dbReference>
<proteinExistence type="predicted"/>
<dbReference type="SMART" id="SM00225">
    <property type="entry name" value="BTB"/>
    <property type="match status" value="1"/>
</dbReference>
<accession>A0A0K0FN34</accession>
<dbReference type="InterPro" id="IPR000210">
    <property type="entry name" value="BTB/POZ_dom"/>
</dbReference>
<evidence type="ECO:0000259" key="1">
    <source>
        <dbReference type="PROSITE" id="PS50097"/>
    </source>
</evidence>
<dbReference type="GO" id="GO:0030163">
    <property type="term" value="P:protein catabolic process"/>
    <property type="evidence" value="ECO:0007669"/>
    <property type="project" value="UniProtKB-ARBA"/>
</dbReference>
<dbReference type="PROSITE" id="PS50097">
    <property type="entry name" value="BTB"/>
    <property type="match status" value="1"/>
</dbReference>
<dbReference type="Gene3D" id="1.25.40.420">
    <property type="match status" value="1"/>
</dbReference>
<dbReference type="PANTHER" id="PTHR24413">
    <property type="entry name" value="SPECKLE-TYPE POZ PROTEIN"/>
    <property type="match status" value="1"/>
</dbReference>
<protein>
    <submittedName>
        <fullName evidence="4">Speckle-type POZ protein-like (inferred by orthology to a human protein)</fullName>
    </submittedName>
</protein>
<dbReference type="InterPro" id="IPR011333">
    <property type="entry name" value="SKP1/BTB/POZ_sf"/>
</dbReference>
<dbReference type="Gene3D" id="2.60.210.10">
    <property type="entry name" value="Apoptosis, Tumor Necrosis Factor Receptor Associated Protein 2, Chain A"/>
    <property type="match status" value="1"/>
</dbReference>
<dbReference type="InterPro" id="IPR002083">
    <property type="entry name" value="MATH/TRAF_dom"/>
</dbReference>
<dbReference type="WBParaSite" id="SVE_1041400.1">
    <property type="protein sequence ID" value="SVE_1041400.1"/>
    <property type="gene ID" value="SVE_1041400"/>
</dbReference>
<dbReference type="SMART" id="SM00061">
    <property type="entry name" value="MATH"/>
    <property type="match status" value="1"/>
</dbReference>
<dbReference type="Gene3D" id="3.30.710.10">
    <property type="entry name" value="Potassium Channel Kv1.1, Chain A"/>
    <property type="match status" value="1"/>
</dbReference>
<dbReference type="AlphaFoldDB" id="A0A0K0FN34"/>
<sequence length="369" mass="43009">MSLILKNGKLIDGFCNIQTDVNNFNFICSIENFSLRLEKTGEKIKSSTFVTGWKDRSEWSLWIYPNGDREDSKEYISIFLILKKPDEANVKYRFSILNDKEEEKNVIASEMVKEFVKSKGWGFSKFVRKDFLLDESNGLLINDKLTILCEGAIINLKPEKYNNPEKPINITIPESRLLLEYGIMFDSPLFTDYIIKVKDTEIKVHKAVLAARSPVFCEIFNNKLEKCQTNFMEIKDFRAEVVREMLRYIYTDEVSDIQNMASEMLEIANKYELHRLKSIAAKYLCSDLNIENVCERFILSEAYSSRELKDMVQKFIIDNAEHIIKTENWDRLVKSHPSLLEGLFLRSINGPSISNNTSLEEEPYTQETW</sequence>
<reference evidence="4" key="2">
    <citation type="submission" date="2015-08" db="UniProtKB">
        <authorList>
            <consortium name="WormBaseParasite"/>
        </authorList>
    </citation>
    <scope>IDENTIFICATION</scope>
</reference>
<dbReference type="STRING" id="75913.A0A0K0FN34"/>
<dbReference type="Proteomes" id="UP000035680">
    <property type="component" value="Unassembled WGS sequence"/>
</dbReference>
<feature type="domain" description="BTB" evidence="1">
    <location>
        <begin position="191"/>
        <end position="258"/>
    </location>
</feature>
<evidence type="ECO:0000313" key="3">
    <source>
        <dbReference type="Proteomes" id="UP000035680"/>
    </source>
</evidence>
<name>A0A0K0FN34_STRVS</name>
<dbReference type="Pfam" id="PF00651">
    <property type="entry name" value="BTB"/>
    <property type="match status" value="1"/>
</dbReference>
<dbReference type="InterPro" id="IPR008974">
    <property type="entry name" value="TRAF-like"/>
</dbReference>
<keyword evidence="3" id="KW-1185">Reference proteome</keyword>
<evidence type="ECO:0000313" key="4">
    <source>
        <dbReference type="WBParaSite" id="SVE_1041400.1"/>
    </source>
</evidence>
<feature type="domain" description="MATH" evidence="2">
    <location>
        <begin position="23"/>
        <end position="151"/>
    </location>
</feature>
<dbReference type="SUPFAM" id="SSF54695">
    <property type="entry name" value="POZ domain"/>
    <property type="match status" value="1"/>
</dbReference>
<evidence type="ECO:0000259" key="2">
    <source>
        <dbReference type="PROSITE" id="PS50144"/>
    </source>
</evidence>
<dbReference type="SUPFAM" id="SSF49599">
    <property type="entry name" value="TRAF domain-like"/>
    <property type="match status" value="1"/>
</dbReference>
<organism evidence="3 4">
    <name type="scientific">Strongyloides venezuelensis</name>
    <name type="common">Threadworm</name>
    <dbReference type="NCBI Taxonomy" id="75913"/>
    <lineage>
        <taxon>Eukaryota</taxon>
        <taxon>Metazoa</taxon>
        <taxon>Ecdysozoa</taxon>
        <taxon>Nematoda</taxon>
        <taxon>Chromadorea</taxon>
        <taxon>Rhabditida</taxon>
        <taxon>Tylenchina</taxon>
        <taxon>Panagrolaimomorpha</taxon>
        <taxon>Strongyloidoidea</taxon>
        <taxon>Strongyloididae</taxon>
        <taxon>Strongyloides</taxon>
    </lineage>
</organism>